<accession>A0A8J4DQQ7</accession>
<organism evidence="2 3">
    <name type="scientific">Virgisporangium aliadipatigenens</name>
    <dbReference type="NCBI Taxonomy" id="741659"/>
    <lineage>
        <taxon>Bacteria</taxon>
        <taxon>Bacillati</taxon>
        <taxon>Actinomycetota</taxon>
        <taxon>Actinomycetes</taxon>
        <taxon>Micromonosporales</taxon>
        <taxon>Micromonosporaceae</taxon>
        <taxon>Virgisporangium</taxon>
    </lineage>
</organism>
<feature type="region of interest" description="Disordered" evidence="1">
    <location>
        <begin position="22"/>
        <end position="47"/>
    </location>
</feature>
<evidence type="ECO:0000256" key="1">
    <source>
        <dbReference type="SAM" id="MobiDB-lite"/>
    </source>
</evidence>
<dbReference type="Proteomes" id="UP000619260">
    <property type="component" value="Unassembled WGS sequence"/>
</dbReference>
<dbReference type="EMBL" id="BOPF01000007">
    <property type="protein sequence ID" value="GIJ45582.1"/>
    <property type="molecule type" value="Genomic_DNA"/>
</dbReference>
<evidence type="ECO:0000313" key="2">
    <source>
        <dbReference type="EMBL" id="GIJ45582.1"/>
    </source>
</evidence>
<sequence length="108" mass="11304">MIITVIVIGEARGPPCPSCPRCQARLGGQPDQPRQPGSPPIAIASDGNLDATAVRVDTVRVGPASATVTRSNVQDVNGDWIRVVGAEVPKKSAARPTGTLNEKSDYMK</sequence>
<name>A0A8J4DQQ7_9ACTN</name>
<reference evidence="2" key="1">
    <citation type="submission" date="2021-01" db="EMBL/GenBank/DDBJ databases">
        <title>Whole genome shotgun sequence of Virgisporangium aliadipatigenens NBRC 105644.</title>
        <authorList>
            <person name="Komaki H."/>
            <person name="Tamura T."/>
        </authorList>
    </citation>
    <scope>NUCLEOTIDE SEQUENCE</scope>
    <source>
        <strain evidence="2">NBRC 105644</strain>
    </source>
</reference>
<feature type="region of interest" description="Disordered" evidence="1">
    <location>
        <begin position="89"/>
        <end position="108"/>
    </location>
</feature>
<proteinExistence type="predicted"/>
<dbReference type="AlphaFoldDB" id="A0A8J4DQQ7"/>
<protein>
    <submittedName>
        <fullName evidence="2">Uncharacterized protein</fullName>
    </submittedName>
</protein>
<comment type="caution">
    <text evidence="2">The sequence shown here is derived from an EMBL/GenBank/DDBJ whole genome shotgun (WGS) entry which is preliminary data.</text>
</comment>
<keyword evidence="3" id="KW-1185">Reference proteome</keyword>
<evidence type="ECO:0000313" key="3">
    <source>
        <dbReference type="Proteomes" id="UP000619260"/>
    </source>
</evidence>
<gene>
    <name evidence="2" type="ORF">Val02_24680</name>
</gene>